<dbReference type="RefSeq" id="WP_202854744.1">
    <property type="nucleotide sequence ID" value="NZ_JAEUGD010000004.1"/>
</dbReference>
<keyword evidence="1" id="KW-0732">Signal</keyword>
<dbReference type="InterPro" id="IPR025348">
    <property type="entry name" value="DUF4252"/>
</dbReference>
<protein>
    <submittedName>
        <fullName evidence="2">DUF4252 domain-containing protein</fullName>
    </submittedName>
</protein>
<accession>A0A937KB01</accession>
<dbReference type="EMBL" id="JAEUGD010000004">
    <property type="protein sequence ID" value="MBL6445204.1"/>
    <property type="molecule type" value="Genomic_DNA"/>
</dbReference>
<evidence type="ECO:0000313" key="2">
    <source>
        <dbReference type="EMBL" id="MBL6445204.1"/>
    </source>
</evidence>
<gene>
    <name evidence="2" type="ORF">JMN32_02720</name>
</gene>
<keyword evidence="3" id="KW-1185">Reference proteome</keyword>
<evidence type="ECO:0000256" key="1">
    <source>
        <dbReference type="SAM" id="SignalP"/>
    </source>
</evidence>
<reference evidence="2" key="1">
    <citation type="submission" date="2021-01" db="EMBL/GenBank/DDBJ databases">
        <title>Fulvivirga kasyanovii gen. nov., sp nov., a novel member of the phylum Bacteroidetes isolated from seawater in a mussel farm.</title>
        <authorList>
            <person name="Zhao L.-H."/>
            <person name="Wang Z.-J."/>
        </authorList>
    </citation>
    <scope>NUCLEOTIDE SEQUENCE</scope>
    <source>
        <strain evidence="2">29W222</strain>
    </source>
</reference>
<dbReference type="AlphaFoldDB" id="A0A937KB01"/>
<proteinExistence type="predicted"/>
<sequence>MKKLIATLVLVGSVSFGWAQSKTVQDFQNKYKDDRDAKVVSLNGSLFELIGSIASYAEDDEDSETIARIAKGIESMEILAIPMHKSGFDSKSMDDMRDALKKEKYEELMTVKEGSNRMYFMTQGTESQVKNMLVIMREDEEFMVMSINGTLEMKDLAYLAKNHKNWE</sequence>
<comment type="caution">
    <text evidence="2">The sequence shown here is derived from an EMBL/GenBank/DDBJ whole genome shotgun (WGS) entry which is preliminary data.</text>
</comment>
<organism evidence="2 3">
    <name type="scientific">Fulvivirga marina</name>
    <dbReference type="NCBI Taxonomy" id="2494733"/>
    <lineage>
        <taxon>Bacteria</taxon>
        <taxon>Pseudomonadati</taxon>
        <taxon>Bacteroidota</taxon>
        <taxon>Cytophagia</taxon>
        <taxon>Cytophagales</taxon>
        <taxon>Fulvivirgaceae</taxon>
        <taxon>Fulvivirga</taxon>
    </lineage>
</organism>
<feature type="chain" id="PRO_5037413445" evidence="1">
    <location>
        <begin position="20"/>
        <end position="167"/>
    </location>
</feature>
<evidence type="ECO:0000313" key="3">
    <source>
        <dbReference type="Proteomes" id="UP000614216"/>
    </source>
</evidence>
<dbReference type="Proteomes" id="UP000614216">
    <property type="component" value="Unassembled WGS sequence"/>
</dbReference>
<feature type="signal peptide" evidence="1">
    <location>
        <begin position="1"/>
        <end position="19"/>
    </location>
</feature>
<dbReference type="Pfam" id="PF14060">
    <property type="entry name" value="DUF4252"/>
    <property type="match status" value="1"/>
</dbReference>
<name>A0A937KB01_9BACT</name>